<gene>
    <name evidence="2" type="ORF">F444_11238</name>
</gene>
<accession>A0A081A1J7</accession>
<organism evidence="2 3">
    <name type="scientific">Phytophthora nicotianae P1976</name>
    <dbReference type="NCBI Taxonomy" id="1317066"/>
    <lineage>
        <taxon>Eukaryota</taxon>
        <taxon>Sar</taxon>
        <taxon>Stramenopiles</taxon>
        <taxon>Oomycota</taxon>
        <taxon>Peronosporomycetes</taxon>
        <taxon>Peronosporales</taxon>
        <taxon>Peronosporaceae</taxon>
        <taxon>Phytophthora</taxon>
    </lineage>
</organism>
<feature type="compositionally biased region" description="Basic and acidic residues" evidence="1">
    <location>
        <begin position="21"/>
        <end position="30"/>
    </location>
</feature>
<evidence type="ECO:0000313" key="3">
    <source>
        <dbReference type="Proteomes" id="UP000028582"/>
    </source>
</evidence>
<protein>
    <submittedName>
        <fullName evidence="2">Uncharacterized protein</fullName>
    </submittedName>
</protein>
<dbReference type="EMBL" id="ANJA01002031">
    <property type="protein sequence ID" value="ETO72758.1"/>
    <property type="molecule type" value="Genomic_DNA"/>
</dbReference>
<dbReference type="Proteomes" id="UP000028582">
    <property type="component" value="Unassembled WGS sequence"/>
</dbReference>
<comment type="caution">
    <text evidence="2">The sequence shown here is derived from an EMBL/GenBank/DDBJ whole genome shotgun (WGS) entry which is preliminary data.</text>
</comment>
<evidence type="ECO:0000256" key="1">
    <source>
        <dbReference type="SAM" id="MobiDB-lite"/>
    </source>
</evidence>
<name>A0A081A1J7_PHYNI</name>
<reference evidence="2 3" key="1">
    <citation type="submission" date="2013-11" db="EMBL/GenBank/DDBJ databases">
        <title>The Genome Sequence of Phytophthora parasitica P1976.</title>
        <authorList>
            <consortium name="The Broad Institute Genomics Platform"/>
            <person name="Russ C."/>
            <person name="Tyler B."/>
            <person name="Panabieres F."/>
            <person name="Shan W."/>
            <person name="Tripathy S."/>
            <person name="Grunwald N."/>
            <person name="Machado M."/>
            <person name="Johnson C.S."/>
            <person name="Walker B."/>
            <person name="Young S."/>
            <person name="Zeng Q."/>
            <person name="Gargeya S."/>
            <person name="Fitzgerald M."/>
            <person name="Haas B."/>
            <person name="Abouelleil A."/>
            <person name="Allen A.W."/>
            <person name="Alvarado L."/>
            <person name="Arachchi H.M."/>
            <person name="Berlin A.M."/>
            <person name="Chapman S.B."/>
            <person name="Gainer-Dewar J."/>
            <person name="Goldberg J."/>
            <person name="Griggs A."/>
            <person name="Gujja S."/>
            <person name="Hansen M."/>
            <person name="Howarth C."/>
            <person name="Imamovic A."/>
            <person name="Ireland A."/>
            <person name="Larimer J."/>
            <person name="McCowan C."/>
            <person name="Murphy C."/>
            <person name="Pearson M."/>
            <person name="Poon T.W."/>
            <person name="Priest M."/>
            <person name="Roberts A."/>
            <person name="Saif S."/>
            <person name="Shea T."/>
            <person name="Sisk P."/>
            <person name="Sykes S."/>
            <person name="Wortman J."/>
            <person name="Nusbaum C."/>
            <person name="Birren B."/>
        </authorList>
    </citation>
    <scope>NUCLEOTIDE SEQUENCE [LARGE SCALE GENOMIC DNA]</scope>
    <source>
        <strain evidence="2 3">P1976</strain>
    </source>
</reference>
<evidence type="ECO:0000313" key="2">
    <source>
        <dbReference type="EMBL" id="ETO72758.1"/>
    </source>
</evidence>
<feature type="region of interest" description="Disordered" evidence="1">
    <location>
        <begin position="1"/>
        <end position="52"/>
    </location>
</feature>
<proteinExistence type="predicted"/>
<sequence length="52" mass="6023">MGDKPDTLRRWTPQPQRRGRRELQVHKDAEESGSPPKTKTTRTPSPQLIQQT</sequence>
<feature type="compositionally biased region" description="Low complexity" evidence="1">
    <location>
        <begin position="34"/>
        <end position="46"/>
    </location>
</feature>
<dbReference type="AlphaFoldDB" id="A0A081A1J7"/>